<feature type="transmembrane region" description="Helical" evidence="9">
    <location>
        <begin position="534"/>
        <end position="561"/>
    </location>
</feature>
<dbReference type="EMBL" id="MLHL01000018">
    <property type="protein sequence ID" value="OOF49221.1"/>
    <property type="molecule type" value="Genomic_DNA"/>
</dbReference>
<dbReference type="InterPro" id="IPR011066">
    <property type="entry name" value="MscS_channel_C_sf"/>
</dbReference>
<dbReference type="Pfam" id="PF12795">
    <property type="entry name" value="MscS_porin"/>
    <property type="match status" value="1"/>
</dbReference>
<feature type="transmembrane region" description="Helical" evidence="9">
    <location>
        <begin position="835"/>
        <end position="855"/>
    </location>
</feature>
<keyword evidence="4 9" id="KW-0812">Transmembrane</keyword>
<comment type="caution">
    <text evidence="16">The sequence shown here is derived from an EMBL/GenBank/DDBJ whole genome shotgun (WGS) entry which is preliminary data.</text>
</comment>
<evidence type="ECO:0000256" key="6">
    <source>
        <dbReference type="ARBA" id="ARBA00022989"/>
    </source>
</evidence>
<evidence type="ECO:0000313" key="17">
    <source>
        <dbReference type="Proteomes" id="UP000189161"/>
    </source>
</evidence>
<dbReference type="InterPro" id="IPR025692">
    <property type="entry name" value="MscS_IM_dom1"/>
</dbReference>
<feature type="domain" description="Mechanosensitive ion channel MscS" evidence="11">
    <location>
        <begin position="925"/>
        <end position="989"/>
    </location>
</feature>
<evidence type="ECO:0000259" key="13">
    <source>
        <dbReference type="Pfam" id="PF12795"/>
    </source>
</evidence>
<keyword evidence="5 10" id="KW-0732">Signal</keyword>
<dbReference type="InterPro" id="IPR049278">
    <property type="entry name" value="MS_channel_C"/>
</dbReference>
<evidence type="ECO:0000259" key="12">
    <source>
        <dbReference type="Pfam" id="PF12794"/>
    </source>
</evidence>
<feature type="chain" id="PRO_5012482992" description="Potassium transporter KefA" evidence="10">
    <location>
        <begin position="27"/>
        <end position="1113"/>
    </location>
</feature>
<feature type="transmembrane region" description="Helical" evidence="9">
    <location>
        <begin position="644"/>
        <end position="662"/>
    </location>
</feature>
<feature type="transmembrane region" description="Helical" evidence="9">
    <location>
        <begin position="791"/>
        <end position="815"/>
    </location>
</feature>
<evidence type="ECO:0000256" key="2">
    <source>
        <dbReference type="ARBA" id="ARBA00008017"/>
    </source>
</evidence>
<feature type="transmembrane region" description="Helical" evidence="9">
    <location>
        <begin position="876"/>
        <end position="897"/>
    </location>
</feature>
<dbReference type="Gene3D" id="1.10.287.1260">
    <property type="match status" value="1"/>
</dbReference>
<evidence type="ECO:0000256" key="4">
    <source>
        <dbReference type="ARBA" id="ARBA00022692"/>
    </source>
</evidence>
<dbReference type="Pfam" id="PF12794">
    <property type="entry name" value="MscS_TM"/>
    <property type="match status" value="1"/>
</dbReference>
<dbReference type="InterPro" id="IPR052702">
    <property type="entry name" value="MscS-like_channel"/>
</dbReference>
<dbReference type="RefSeq" id="WP_077478007.1">
    <property type="nucleotide sequence ID" value="NZ_MLHL01000018.1"/>
</dbReference>
<dbReference type="InterPro" id="IPR006685">
    <property type="entry name" value="MscS_channel_2nd"/>
</dbReference>
<feature type="transmembrane region" description="Helical" evidence="9">
    <location>
        <begin position="488"/>
        <end position="505"/>
    </location>
</feature>
<evidence type="ECO:0000256" key="8">
    <source>
        <dbReference type="SAM" id="Coils"/>
    </source>
</evidence>
<feature type="domain" description="Mechanosensitive ion channel MscS C-terminal" evidence="14">
    <location>
        <begin position="999"/>
        <end position="1081"/>
    </location>
</feature>
<evidence type="ECO:0000256" key="10">
    <source>
        <dbReference type="SAM" id="SignalP"/>
    </source>
</evidence>
<dbReference type="InterPro" id="IPR024393">
    <property type="entry name" value="MscS_porin"/>
</dbReference>
<dbReference type="InterPro" id="IPR049142">
    <property type="entry name" value="MS_channel_1st"/>
</dbReference>
<evidence type="ECO:0000256" key="3">
    <source>
        <dbReference type="ARBA" id="ARBA00022475"/>
    </source>
</evidence>
<feature type="transmembrane region" description="Helical" evidence="9">
    <location>
        <begin position="683"/>
        <end position="705"/>
    </location>
</feature>
<dbReference type="SUPFAM" id="SSF50182">
    <property type="entry name" value="Sm-like ribonucleoproteins"/>
    <property type="match status" value="1"/>
</dbReference>
<keyword evidence="3" id="KW-1003">Cell membrane</keyword>
<comment type="subcellular location">
    <subcellularLocation>
        <location evidence="1">Cell membrane</location>
        <topology evidence="1">Multi-pass membrane protein</topology>
    </subcellularLocation>
</comment>
<feature type="coiled-coil region" evidence="8">
    <location>
        <begin position="239"/>
        <end position="266"/>
    </location>
</feature>
<proteinExistence type="inferred from homology"/>
<sequence>MTLSRLFSALSAACLLGLVVSQTAMAAGQSALPTEQSLKADLEAAQKIDDAEAKKSRIDELQTSLDLLKQIQTQQNNNDELNETLALAETETQKNNAELQNLRKRLDQVRSDDYQSTSLTDLQADLETLNNQQQETQTALIAANSLVAEQNAVSERAQTALADNLKRSQVLNQSLSEGTANSTQEQQYQLELQLIDLKNTYNQTLLKNSDQLSVLYQSHYDLLNVKQQVQQQQISAIQEMINQKNLEQSQNKVEQAQQQQQSAVKNDYIQKELDRNAMLSKLLLEQTEKTNTLSQDELRMRNVLDSLTQTQRTIDGQISALQGTLLLSRIIQQQKQKLPTNLNIQGLSKQIADLRVQIFDITQRRNELYDLEAYIQKVELDENQHFTAAEKAQLTTLLTERRKMGSDLIKSLNNQLNLAISLELTQQQITQISDQIQSKLDQQSFWVKSNNPINLDWFKMLPMSLEAQFNGMMKHLGFPTNFDNLPSLLTYVFILIVVGGAIFKFKPAITHRLAMINGEINTLRADSQWHTPMALILTGLLNLSGTLWFLAVCQMIGFFFFRHPQEFWDWSFRMAGYWWFFNVWFAIFRPNGIFVRHFGFAQEDAEKFRGVVKRIIIVVVLLLNTSVFSNVMDNGLANDVLGEINTIASLIFCTVIVAPRFNRALRAYEENQSQRNNVIVKTIQILLQLVPIGFIVLIVLGYYYTALNLIEHIINSYIAWCIWFILRNVIYRGVTVSSRRLAHRRLMEKRYQKAGEFNDGVPSDDVVVISDQEEGLALNEVRSQLLRFADLFIWSALFGIFYFVWSDLVTVATYLRDITLWQQVSVVDGANVTESITLFNLLVALIIVGITYVLVRNISGILEILLFSRLKLSQGTPYTITTLLTYIIVAVGSAWAFATLGMSWSKLQWLFAALSVGLGFGMQEIFANFVSGIILLFERPIRVGDTVTINGVSGTVAKIRIRAITLIDFDRKEVIVPNKSFVTGQVINWALSNAMTRLVLTVGVAYGSDLELVKKLLLQAANEQPAVLKEPEPRALFLSFGASTLDHELRVYVGQLSERTNTIDALNRRINELFAENNIEIAFNQLDVFIKNHDTGEEICFKDTNATGLSAQK</sequence>
<evidence type="ECO:0008006" key="18">
    <source>
        <dbReference type="Google" id="ProtNLM"/>
    </source>
</evidence>
<feature type="signal peptide" evidence="10">
    <location>
        <begin position="1"/>
        <end position="26"/>
    </location>
</feature>
<feature type="transmembrane region" description="Helical" evidence="9">
    <location>
        <begin position="717"/>
        <end position="734"/>
    </location>
</feature>
<keyword evidence="7 9" id="KW-0472">Membrane</keyword>
<evidence type="ECO:0000256" key="5">
    <source>
        <dbReference type="ARBA" id="ARBA00022729"/>
    </source>
</evidence>
<dbReference type="NCBIfam" id="NF008438">
    <property type="entry name" value="PRK11281.1"/>
    <property type="match status" value="1"/>
</dbReference>
<dbReference type="InterPro" id="IPR011014">
    <property type="entry name" value="MscS_channel_TM-2"/>
</dbReference>
<dbReference type="PROSITE" id="PS01246">
    <property type="entry name" value="UPF0003"/>
    <property type="match status" value="1"/>
</dbReference>
<reference evidence="16 17" key="1">
    <citation type="submission" date="2016-10" db="EMBL/GenBank/DDBJ databases">
        <title>Rodentibacter gen. nov. and new species.</title>
        <authorList>
            <person name="Christensen H."/>
        </authorList>
    </citation>
    <scope>NUCLEOTIDE SEQUENCE [LARGE SCALE GENOMIC DNA]</scope>
    <source>
        <strain evidence="16 17">H1987082031</strain>
    </source>
</reference>
<dbReference type="GO" id="GO:0005886">
    <property type="term" value="C:plasma membrane"/>
    <property type="evidence" value="ECO:0007669"/>
    <property type="project" value="UniProtKB-SubCell"/>
</dbReference>
<keyword evidence="8" id="KW-0175">Coiled coil</keyword>
<comment type="similarity">
    <text evidence="2">Belongs to the MscS (TC 1.A.23) family.</text>
</comment>
<dbReference type="Gene3D" id="2.30.30.60">
    <property type="match status" value="1"/>
</dbReference>
<dbReference type="FunFam" id="1.10.287.1260:FF:000002">
    <property type="entry name" value="Potassium efflux system KefA"/>
    <property type="match status" value="1"/>
</dbReference>
<organism evidence="16 17">
    <name type="scientific">Rodentibacter trehalosifermentans</name>
    <dbReference type="NCBI Taxonomy" id="1908263"/>
    <lineage>
        <taxon>Bacteria</taxon>
        <taxon>Pseudomonadati</taxon>
        <taxon>Pseudomonadota</taxon>
        <taxon>Gammaproteobacteria</taxon>
        <taxon>Pasteurellales</taxon>
        <taxon>Pasteurellaceae</taxon>
        <taxon>Rodentibacter</taxon>
    </lineage>
</organism>
<protein>
    <recommendedName>
        <fullName evidence="18">Potassium transporter KefA</fullName>
    </recommendedName>
</protein>
<evidence type="ECO:0000259" key="14">
    <source>
        <dbReference type="Pfam" id="PF21082"/>
    </source>
</evidence>
<gene>
    <name evidence="16" type="ORF">BKK52_04060</name>
</gene>
<dbReference type="InterPro" id="IPR023408">
    <property type="entry name" value="MscS_beta-dom_sf"/>
</dbReference>
<feature type="transmembrane region" description="Helical" evidence="9">
    <location>
        <begin position="576"/>
        <end position="594"/>
    </location>
</feature>
<feature type="domain" description="Mechanosensitive ion channel MscS porin" evidence="13">
    <location>
        <begin position="44"/>
        <end position="271"/>
    </location>
</feature>
<dbReference type="InterPro" id="IPR010920">
    <property type="entry name" value="LSM_dom_sf"/>
</dbReference>
<evidence type="ECO:0000256" key="9">
    <source>
        <dbReference type="SAM" id="Phobius"/>
    </source>
</evidence>
<keyword evidence="17" id="KW-1185">Reference proteome</keyword>
<feature type="transmembrane region" description="Helical" evidence="9">
    <location>
        <begin position="615"/>
        <end position="632"/>
    </location>
</feature>
<feature type="transmembrane region" description="Helical" evidence="9">
    <location>
        <begin position="909"/>
        <end position="937"/>
    </location>
</feature>
<dbReference type="Pfam" id="PF00924">
    <property type="entry name" value="MS_channel_2nd"/>
    <property type="match status" value="1"/>
</dbReference>
<feature type="coiled-coil region" evidence="8">
    <location>
        <begin position="51"/>
        <end position="139"/>
    </location>
</feature>
<evidence type="ECO:0000256" key="7">
    <source>
        <dbReference type="ARBA" id="ARBA00023136"/>
    </source>
</evidence>
<evidence type="ECO:0000313" key="16">
    <source>
        <dbReference type="EMBL" id="OOF49221.1"/>
    </source>
</evidence>
<dbReference type="InterPro" id="IPR006686">
    <property type="entry name" value="MscS_channel_CS"/>
</dbReference>
<evidence type="ECO:0000256" key="1">
    <source>
        <dbReference type="ARBA" id="ARBA00004651"/>
    </source>
</evidence>
<feature type="domain" description="Mechanosensitive ion channel inner membrane" evidence="12">
    <location>
        <begin position="492"/>
        <end position="821"/>
    </location>
</feature>
<accession>A0A1V3J2W8</accession>
<dbReference type="Gene3D" id="3.30.70.100">
    <property type="match status" value="1"/>
</dbReference>
<dbReference type="GO" id="GO:0008381">
    <property type="term" value="F:mechanosensitive monoatomic ion channel activity"/>
    <property type="evidence" value="ECO:0007669"/>
    <property type="project" value="UniProtKB-ARBA"/>
</dbReference>
<dbReference type="GO" id="GO:0009992">
    <property type="term" value="P:intracellular water homeostasis"/>
    <property type="evidence" value="ECO:0007669"/>
    <property type="project" value="TreeGrafter"/>
</dbReference>
<dbReference type="SUPFAM" id="SSF82689">
    <property type="entry name" value="Mechanosensitive channel protein MscS (YggB), C-terminal domain"/>
    <property type="match status" value="1"/>
</dbReference>
<dbReference type="Pfam" id="PF21082">
    <property type="entry name" value="MS_channel_3rd"/>
    <property type="match status" value="1"/>
</dbReference>
<dbReference type="OrthoDB" id="9799209at2"/>
<dbReference type="AlphaFoldDB" id="A0A1V3J2W8"/>
<dbReference type="Pfam" id="PF21088">
    <property type="entry name" value="MS_channel_1st"/>
    <property type="match status" value="1"/>
</dbReference>
<evidence type="ECO:0000259" key="15">
    <source>
        <dbReference type="Pfam" id="PF21088"/>
    </source>
</evidence>
<feature type="domain" description="Mechanosensitive ion channel transmembrane helices 2/3" evidence="15">
    <location>
        <begin position="882"/>
        <end position="923"/>
    </location>
</feature>
<evidence type="ECO:0000259" key="11">
    <source>
        <dbReference type="Pfam" id="PF00924"/>
    </source>
</evidence>
<name>A0A1V3J2W8_9PAST</name>
<dbReference type="Proteomes" id="UP000189161">
    <property type="component" value="Unassembled WGS sequence"/>
</dbReference>
<dbReference type="SUPFAM" id="SSF82861">
    <property type="entry name" value="Mechanosensitive channel protein MscS (YggB), transmembrane region"/>
    <property type="match status" value="1"/>
</dbReference>
<keyword evidence="6 9" id="KW-1133">Transmembrane helix</keyword>
<dbReference type="PANTHER" id="PTHR30347:SF1">
    <property type="entry name" value="MECHANOSENSITIVE CHANNEL MSCK"/>
    <property type="match status" value="1"/>
</dbReference>
<dbReference type="PANTHER" id="PTHR30347">
    <property type="entry name" value="POTASSIUM CHANNEL RELATED"/>
    <property type="match status" value="1"/>
</dbReference>